<reference evidence="3" key="1">
    <citation type="journal article" date="2023" name="Mol. Biol. Evol.">
        <title>Third-Generation Sequencing Reveals the Adaptive Role of the Epigenome in Three Deep-Sea Polychaetes.</title>
        <authorList>
            <person name="Perez M."/>
            <person name="Aroh O."/>
            <person name="Sun Y."/>
            <person name="Lan Y."/>
            <person name="Juniper S.K."/>
            <person name="Young C.R."/>
            <person name="Angers B."/>
            <person name="Qian P.Y."/>
        </authorList>
    </citation>
    <scope>NUCLEOTIDE SEQUENCE</scope>
    <source>
        <strain evidence="3">P08H-3</strain>
    </source>
</reference>
<proteinExistence type="predicted"/>
<gene>
    <name evidence="3" type="ORF">LSH36_31g08002</name>
</gene>
<feature type="region of interest" description="Disordered" evidence="2">
    <location>
        <begin position="237"/>
        <end position="262"/>
    </location>
</feature>
<feature type="compositionally biased region" description="Basic residues" evidence="2">
    <location>
        <begin position="1038"/>
        <end position="1050"/>
    </location>
</feature>
<dbReference type="EMBL" id="JAODUP010000031">
    <property type="protein sequence ID" value="KAK2167218.1"/>
    <property type="molecule type" value="Genomic_DNA"/>
</dbReference>
<feature type="region of interest" description="Disordered" evidence="2">
    <location>
        <begin position="100"/>
        <end position="134"/>
    </location>
</feature>
<feature type="compositionally biased region" description="Polar residues" evidence="2">
    <location>
        <begin position="1237"/>
        <end position="1249"/>
    </location>
</feature>
<dbReference type="InterPro" id="IPR042622">
    <property type="entry name" value="Znf106"/>
</dbReference>
<feature type="compositionally biased region" description="Polar residues" evidence="2">
    <location>
        <begin position="550"/>
        <end position="568"/>
    </location>
</feature>
<dbReference type="InterPro" id="IPR015943">
    <property type="entry name" value="WD40/YVTN_repeat-like_dom_sf"/>
</dbReference>
<dbReference type="PANTHER" id="PTHR14435:SF2">
    <property type="entry name" value="ZINC FINGER PROTEIN 106"/>
    <property type="match status" value="1"/>
</dbReference>
<feature type="region of interest" description="Disordered" evidence="2">
    <location>
        <begin position="301"/>
        <end position="321"/>
    </location>
</feature>
<feature type="compositionally biased region" description="Polar residues" evidence="2">
    <location>
        <begin position="1122"/>
        <end position="1133"/>
    </location>
</feature>
<dbReference type="Proteomes" id="UP001208570">
    <property type="component" value="Unassembled WGS sequence"/>
</dbReference>
<dbReference type="GO" id="GO:0003723">
    <property type="term" value="F:RNA binding"/>
    <property type="evidence" value="ECO:0007669"/>
    <property type="project" value="InterPro"/>
</dbReference>
<name>A0AAD9KB45_9ANNE</name>
<feature type="region of interest" description="Disordered" evidence="2">
    <location>
        <begin position="1201"/>
        <end position="1265"/>
    </location>
</feature>
<comment type="caution">
    <text evidence="3">The sequence shown here is derived from an EMBL/GenBank/DDBJ whole genome shotgun (WGS) entry which is preliminary data.</text>
</comment>
<feature type="compositionally biased region" description="Basic and acidic residues" evidence="2">
    <location>
        <begin position="305"/>
        <end position="318"/>
    </location>
</feature>
<feature type="compositionally biased region" description="Polar residues" evidence="2">
    <location>
        <begin position="1025"/>
        <end position="1035"/>
    </location>
</feature>
<evidence type="ECO:0000313" key="3">
    <source>
        <dbReference type="EMBL" id="KAK2167218.1"/>
    </source>
</evidence>
<feature type="compositionally biased region" description="Basic residues" evidence="2">
    <location>
        <begin position="1224"/>
        <end position="1234"/>
    </location>
</feature>
<feature type="compositionally biased region" description="Basic residues" evidence="2">
    <location>
        <begin position="110"/>
        <end position="134"/>
    </location>
</feature>
<feature type="region of interest" description="Disordered" evidence="2">
    <location>
        <begin position="875"/>
        <end position="935"/>
    </location>
</feature>
<evidence type="ECO:0008006" key="5">
    <source>
        <dbReference type="Google" id="ProtNLM"/>
    </source>
</evidence>
<feature type="region of interest" description="Disordered" evidence="2">
    <location>
        <begin position="1019"/>
        <end position="1133"/>
    </location>
</feature>
<evidence type="ECO:0000256" key="1">
    <source>
        <dbReference type="SAM" id="Coils"/>
    </source>
</evidence>
<dbReference type="InterPro" id="IPR036322">
    <property type="entry name" value="WD40_repeat_dom_sf"/>
</dbReference>
<dbReference type="Gene3D" id="2.130.10.10">
    <property type="entry name" value="YVTN repeat-like/Quinoprotein amine dehydrogenase"/>
    <property type="match status" value="1"/>
</dbReference>
<accession>A0AAD9KB45</accession>
<sequence length="1710" mass="188256">MSSEAEVSQHKCFDTDPDNNTSEDCYVYDVPDGLEFKCDICDVVYFSKEEYEINQKSLFHKINMEKKGKAKGYPRKKTKLPRNKVSDDVLESIDDYGFRDHDASTTRGKNTPHPRRGSWRGNYHRSNYKNQRNYRKGCYQNGGYDNYNNYNPPWNDSYNSQFGNWHNSKVTWCDEDGMPDGDRGGNAWNKDHPFVPSLLDEPYKLSTFMMDRRQPSHMKKAAYVPPFADIRFPSKPSSFGSNMTSSTPSLTTVSPSSSRSGHAIASSSVSAVSSTTPSITSVDSLLDHTSGLSSTAAALRQRIKSATESEEHAKDSHSMELSQKASEIIDSILKGEKVPSRSVEAAQSGNSHNGEDVIDKAERLCQKLRVERDQARQKQENAKLQATEEMNRQKLMSSVHRSRESSCSSSGGSYLKNLTTATTSLTEKSPINVTSPLRPATGPHCQISQRLTTSKSASLRNAILQMFKYPKSRRGTSQVERLLQQSKVTDASRQRLINLMNPLSEPEKQELDFLQLTPDVQEHILSLVDEVMMEMESEAEVPMPDEGVLDSSSFGHQDGTNMSSSTRRPISASDHRMPSVSAGLVDIPDVKHHFENLLTGNVLLQAVSNTTFCTTTNNNLSAPTTAALAQHTAQNTNMLNPDDGVSHQESFVPASIAVKCEQVMDSTGRQPEDPSAILYVRDKTASLLDARCSTPSTSNSRGAKLITSGVSTTTTSTSDVQDSLPGTTDVAVSAAKMSDAVSKTPNASSVRNKIFTASDVRSSSSDVNGSTPKTSNVKGSTSEVKRIQISQSQKPAAQVQNVSNLKSLSCEHNDSVRPCVTHIKPEPKDMSYETATGSSAVLSCDKTSSQNNISATIDSVINKSYEQSVAVAMDTTEETGTSDGVKKVNTTNKPRTKRPREKTTTKTSKSKPCVSSDNAVTKRPKVNDNADAPSTDSVVEELYTIALEEDDLHGKMTETDQAIKELQALLDSTKARLEYRQKYRKELEEREAQLRKQRLNLLEGKLIIFVVVSDARNSSRRTSVELVNSSSPSNGPTKTKKKPTTKKPKLVKVADTNDNDVVEPDTTVNSSACAVEADGTVEKTTNSGPEKTKRSLKQKVPKKPLTDDVCPDTATSLPKVEISTSDSQANPSSNMSIKYLGSFVSEDDVQSVLKHLSQNFKNLKPVSSLELGDGIKVDLVELGAGSKESGGASQELDIASKSSTDGAQFRQPEVGTSKSVKTAVKTKKVVKKKAKSQENPSLDSESETNMRPKERKAPKKKKKDKGTSKIIKEYLYCSSSSDVDLDGLQITSSHMTGTTKLVPKPQMIDCSSEDSESSDDPLEYISLQSEGRSNRKVKNIVPVGGVFSEVMKGPVSCLVTWRRYLLATGQETHVKYLIKNKPQDGPAKILCNHIDQIKVLHVSSGQDQSGSVYLFTGSLDKSLVITNFNTGVYMSQHQCPAPIKCGSPGWGRLYLGLDDGSLVTFDIQRYRIEHTYPAANSAIVQIATGQEGARRLICICEQDQPLITLRDARNKLFIRSLEGHTKTPDVLKVKNHFLYSGGADNMVQIHNIVSAVTQIVVSNMLIVGEKRGLISIIQHKDQIRERVIYTYDQSPVTALLFDKPQNMLYIGEETGRLEAVSTATQSFKCQFSLCSGYAFGQQNHMLRHLIMDHVAPCIKGKVLGIDVEQLPHIFRCLWKDCKDYIYIKNSTREAEEHMSFHVNEIFSASS</sequence>
<evidence type="ECO:0000313" key="4">
    <source>
        <dbReference type="Proteomes" id="UP001208570"/>
    </source>
</evidence>
<dbReference type="GO" id="GO:0016020">
    <property type="term" value="C:membrane"/>
    <property type="evidence" value="ECO:0007669"/>
    <property type="project" value="TreeGrafter"/>
</dbReference>
<dbReference type="GO" id="GO:0017124">
    <property type="term" value="F:SH3 domain binding"/>
    <property type="evidence" value="ECO:0007669"/>
    <property type="project" value="TreeGrafter"/>
</dbReference>
<protein>
    <recommendedName>
        <fullName evidence="5">C2H2-type domain-containing protein</fullName>
    </recommendedName>
</protein>
<feature type="coiled-coil region" evidence="1">
    <location>
        <begin position="358"/>
        <end position="392"/>
    </location>
</feature>
<feature type="region of interest" description="Disordered" evidence="2">
    <location>
        <begin position="536"/>
        <end position="576"/>
    </location>
</feature>
<feature type="compositionally biased region" description="Basic residues" evidence="2">
    <location>
        <begin position="1253"/>
        <end position="1264"/>
    </location>
</feature>
<feature type="compositionally biased region" description="Low complexity" evidence="2">
    <location>
        <begin position="244"/>
        <end position="262"/>
    </location>
</feature>
<keyword evidence="1" id="KW-0175">Coiled coil</keyword>
<dbReference type="PANTHER" id="PTHR14435">
    <property type="entry name" value="ZINC FINGER PROTEIN 106"/>
    <property type="match status" value="1"/>
</dbReference>
<feature type="coiled-coil region" evidence="1">
    <location>
        <begin position="956"/>
        <end position="1004"/>
    </location>
</feature>
<feature type="compositionally biased region" description="Polar residues" evidence="2">
    <location>
        <begin position="759"/>
        <end position="783"/>
    </location>
</feature>
<dbReference type="SUPFAM" id="SSF50978">
    <property type="entry name" value="WD40 repeat-like"/>
    <property type="match status" value="1"/>
</dbReference>
<keyword evidence="4" id="KW-1185">Reference proteome</keyword>
<feature type="region of interest" description="Disordered" evidence="2">
    <location>
        <begin position="758"/>
        <end position="783"/>
    </location>
</feature>
<organism evidence="3 4">
    <name type="scientific">Paralvinella palmiformis</name>
    <dbReference type="NCBI Taxonomy" id="53620"/>
    <lineage>
        <taxon>Eukaryota</taxon>
        <taxon>Metazoa</taxon>
        <taxon>Spiralia</taxon>
        <taxon>Lophotrochozoa</taxon>
        <taxon>Annelida</taxon>
        <taxon>Polychaeta</taxon>
        <taxon>Sedentaria</taxon>
        <taxon>Canalipalpata</taxon>
        <taxon>Terebellida</taxon>
        <taxon>Terebelliformia</taxon>
        <taxon>Alvinellidae</taxon>
        <taxon>Paralvinella</taxon>
    </lineage>
</organism>
<evidence type="ECO:0000256" key="2">
    <source>
        <dbReference type="SAM" id="MobiDB-lite"/>
    </source>
</evidence>
<dbReference type="GO" id="GO:0005829">
    <property type="term" value="C:cytosol"/>
    <property type="evidence" value="ECO:0007669"/>
    <property type="project" value="TreeGrafter"/>
</dbReference>